<organism evidence="3 4">
    <name type="scientific">Halobellus clavatus</name>
    <dbReference type="NCBI Taxonomy" id="660517"/>
    <lineage>
        <taxon>Archaea</taxon>
        <taxon>Methanobacteriati</taxon>
        <taxon>Methanobacteriota</taxon>
        <taxon>Stenosarchaea group</taxon>
        <taxon>Halobacteria</taxon>
        <taxon>Halobacteriales</taxon>
        <taxon>Haloferacaceae</taxon>
        <taxon>Halobellus</taxon>
    </lineage>
</organism>
<keyword evidence="4" id="KW-1185">Reference proteome</keyword>
<dbReference type="STRING" id="660517.SAMN04487946_101177"/>
<accession>A0A1H3CSB9</accession>
<protein>
    <submittedName>
        <fullName evidence="3">Uncharacterized protein</fullName>
    </submittedName>
</protein>
<feature type="compositionally biased region" description="Polar residues" evidence="1">
    <location>
        <begin position="109"/>
        <end position="121"/>
    </location>
</feature>
<keyword evidence="2" id="KW-0812">Transmembrane</keyword>
<reference evidence="4" key="1">
    <citation type="submission" date="2016-10" db="EMBL/GenBank/DDBJ databases">
        <authorList>
            <person name="Varghese N."/>
            <person name="Submissions S."/>
        </authorList>
    </citation>
    <scope>NUCLEOTIDE SEQUENCE [LARGE SCALE GENOMIC DNA]</scope>
    <source>
        <strain evidence="4">CGMCC 1.10118</strain>
    </source>
</reference>
<evidence type="ECO:0000313" key="3">
    <source>
        <dbReference type="EMBL" id="SDX57132.1"/>
    </source>
</evidence>
<evidence type="ECO:0000313" key="4">
    <source>
        <dbReference type="Proteomes" id="UP000199170"/>
    </source>
</evidence>
<name>A0A1H3CSB9_9EURY</name>
<sequence length="189" mass="19901">MTSRSGSTRSRPDSATDADDTFTYPPTDVRRVSAPLPPQLSKNAQIGIVVVLLLTLAYSVVIAGQILLWFVLVGIAVGIYVAYLLVLAVFRMVDAVERLADAVEARNEAGQTQPSDGSSTSEKSDDAEAAPDEVEADADEGDSGAKDTDSDSDDANSSTEDTESDTGGDGTEPTDRGRESAEHRSDTDT</sequence>
<dbReference type="Pfam" id="PF26262">
    <property type="entry name" value="DUF8066"/>
    <property type="match status" value="1"/>
</dbReference>
<feature type="transmembrane region" description="Helical" evidence="2">
    <location>
        <begin position="66"/>
        <end position="90"/>
    </location>
</feature>
<feature type="compositionally biased region" description="Basic and acidic residues" evidence="1">
    <location>
        <begin position="173"/>
        <end position="189"/>
    </location>
</feature>
<feature type="region of interest" description="Disordered" evidence="1">
    <location>
        <begin position="106"/>
        <end position="189"/>
    </location>
</feature>
<feature type="region of interest" description="Disordered" evidence="1">
    <location>
        <begin position="1"/>
        <end position="28"/>
    </location>
</feature>
<evidence type="ECO:0000256" key="1">
    <source>
        <dbReference type="SAM" id="MobiDB-lite"/>
    </source>
</evidence>
<evidence type="ECO:0000256" key="2">
    <source>
        <dbReference type="SAM" id="Phobius"/>
    </source>
</evidence>
<feature type="compositionally biased region" description="Acidic residues" evidence="1">
    <location>
        <begin position="125"/>
        <end position="142"/>
    </location>
</feature>
<feature type="compositionally biased region" description="Acidic residues" evidence="1">
    <location>
        <begin position="150"/>
        <end position="166"/>
    </location>
</feature>
<proteinExistence type="predicted"/>
<dbReference type="InterPro" id="IPR058379">
    <property type="entry name" value="DUF8066"/>
</dbReference>
<dbReference type="EMBL" id="FNPB01000001">
    <property type="protein sequence ID" value="SDX57132.1"/>
    <property type="molecule type" value="Genomic_DNA"/>
</dbReference>
<keyword evidence="2" id="KW-0472">Membrane</keyword>
<dbReference type="Proteomes" id="UP000199170">
    <property type="component" value="Unassembled WGS sequence"/>
</dbReference>
<feature type="transmembrane region" description="Helical" evidence="2">
    <location>
        <begin position="40"/>
        <end position="60"/>
    </location>
</feature>
<dbReference type="AlphaFoldDB" id="A0A1H3CSB9"/>
<gene>
    <name evidence="3" type="ORF">SAMN04487946_101177</name>
</gene>
<keyword evidence="2" id="KW-1133">Transmembrane helix</keyword>